<dbReference type="AlphaFoldDB" id="A0AAD3M9I8"/>
<evidence type="ECO:0000256" key="11">
    <source>
        <dbReference type="SAM" id="Phobius"/>
    </source>
</evidence>
<dbReference type="Gene3D" id="1.20.5.930">
    <property type="entry name" value="Bicelle-embedded integrin alpha(iib) transmembrane segment"/>
    <property type="match status" value="1"/>
</dbReference>
<evidence type="ECO:0000256" key="6">
    <source>
        <dbReference type="ARBA" id="ARBA00023037"/>
    </source>
</evidence>
<dbReference type="PANTHER" id="PTHR23220">
    <property type="entry name" value="INTEGRIN ALPHA"/>
    <property type="match status" value="1"/>
</dbReference>
<dbReference type="EMBL" id="BRZM01000009">
    <property type="protein sequence ID" value="GLD50337.1"/>
    <property type="molecule type" value="Genomic_DNA"/>
</dbReference>
<evidence type="ECO:0000256" key="4">
    <source>
        <dbReference type="ARBA" id="ARBA00022889"/>
    </source>
</evidence>
<dbReference type="PANTHER" id="PTHR23220:SF3">
    <property type="entry name" value="INTEGRIN ALPHA-5"/>
    <property type="match status" value="1"/>
</dbReference>
<keyword evidence="8" id="KW-1015">Disulfide bond</keyword>
<protein>
    <submittedName>
        <fullName evidence="12">Integrin alpha-5</fullName>
    </submittedName>
</protein>
<feature type="transmembrane region" description="Helical" evidence="11">
    <location>
        <begin position="53"/>
        <end position="75"/>
    </location>
</feature>
<evidence type="ECO:0000256" key="7">
    <source>
        <dbReference type="ARBA" id="ARBA00023136"/>
    </source>
</evidence>
<keyword evidence="7 11" id="KW-0472">Membrane</keyword>
<sequence length="103" mass="11423">MTLHYKLTRHETVLICLPDDKGMIEEKASGVVLDSFLSDARTVVEEGLNSVPLWIIILAILAGLLLLALLIYVLYKFGFFKRSLPYGTAMEKAQLKPQAASEA</sequence>
<dbReference type="GO" id="GO:0005178">
    <property type="term" value="F:integrin binding"/>
    <property type="evidence" value="ECO:0007669"/>
    <property type="project" value="TreeGrafter"/>
</dbReference>
<dbReference type="FunFam" id="1.20.5.930:FF:000001">
    <property type="entry name" value="Integrin subunit alpha V"/>
    <property type="match status" value="1"/>
</dbReference>
<dbReference type="GO" id="GO:0009897">
    <property type="term" value="C:external side of plasma membrane"/>
    <property type="evidence" value="ECO:0007669"/>
    <property type="project" value="TreeGrafter"/>
</dbReference>
<dbReference type="GO" id="GO:0007229">
    <property type="term" value="P:integrin-mediated signaling pathway"/>
    <property type="evidence" value="ECO:0007669"/>
    <property type="project" value="UniProtKB-KW"/>
</dbReference>
<comment type="subcellular location">
    <subcellularLocation>
        <location evidence="1">Membrane</location>
        <topology evidence="1">Single-pass type I membrane protein</topology>
    </subcellularLocation>
</comment>
<evidence type="ECO:0000256" key="5">
    <source>
        <dbReference type="ARBA" id="ARBA00022989"/>
    </source>
</evidence>
<gene>
    <name evidence="12" type="ORF">AKAME5_000363200</name>
</gene>
<evidence type="ECO:0000313" key="13">
    <source>
        <dbReference type="Proteomes" id="UP001279410"/>
    </source>
</evidence>
<evidence type="ECO:0000256" key="1">
    <source>
        <dbReference type="ARBA" id="ARBA00004479"/>
    </source>
</evidence>
<dbReference type="Proteomes" id="UP001279410">
    <property type="component" value="Unassembled WGS sequence"/>
</dbReference>
<dbReference type="PROSITE" id="PS00242">
    <property type="entry name" value="INTEGRIN_ALPHA"/>
    <property type="match status" value="1"/>
</dbReference>
<dbReference type="InterPro" id="IPR018184">
    <property type="entry name" value="Integrin_alpha_C_CS"/>
</dbReference>
<dbReference type="GO" id="GO:0098609">
    <property type="term" value="P:cell-cell adhesion"/>
    <property type="evidence" value="ECO:0007669"/>
    <property type="project" value="TreeGrafter"/>
</dbReference>
<organism evidence="12 13">
    <name type="scientific">Lates japonicus</name>
    <name type="common">Japanese lates</name>
    <dbReference type="NCBI Taxonomy" id="270547"/>
    <lineage>
        <taxon>Eukaryota</taxon>
        <taxon>Metazoa</taxon>
        <taxon>Chordata</taxon>
        <taxon>Craniata</taxon>
        <taxon>Vertebrata</taxon>
        <taxon>Euteleostomi</taxon>
        <taxon>Actinopterygii</taxon>
        <taxon>Neopterygii</taxon>
        <taxon>Teleostei</taxon>
        <taxon>Neoteleostei</taxon>
        <taxon>Acanthomorphata</taxon>
        <taxon>Carangaria</taxon>
        <taxon>Carangaria incertae sedis</taxon>
        <taxon>Centropomidae</taxon>
        <taxon>Lates</taxon>
    </lineage>
</organism>
<reference evidence="12" key="1">
    <citation type="submission" date="2022-08" db="EMBL/GenBank/DDBJ databases">
        <title>Genome sequencing of akame (Lates japonicus).</title>
        <authorList>
            <person name="Hashiguchi Y."/>
            <person name="Takahashi H."/>
        </authorList>
    </citation>
    <scope>NUCLEOTIDE SEQUENCE</scope>
    <source>
        <strain evidence="12">Kochi</strain>
    </source>
</reference>
<evidence type="ECO:0000256" key="10">
    <source>
        <dbReference type="ARBA" id="ARBA00023180"/>
    </source>
</evidence>
<comment type="similarity">
    <text evidence="2">Belongs to the integrin alpha chain family.</text>
</comment>
<evidence type="ECO:0000256" key="3">
    <source>
        <dbReference type="ARBA" id="ARBA00022692"/>
    </source>
</evidence>
<evidence type="ECO:0000256" key="2">
    <source>
        <dbReference type="ARBA" id="ARBA00008054"/>
    </source>
</evidence>
<dbReference type="GO" id="GO:0001525">
    <property type="term" value="P:angiogenesis"/>
    <property type="evidence" value="ECO:0007669"/>
    <property type="project" value="TreeGrafter"/>
</dbReference>
<keyword evidence="9" id="KW-0675">Receptor</keyword>
<name>A0AAD3M9I8_LATJO</name>
<evidence type="ECO:0000313" key="12">
    <source>
        <dbReference type="EMBL" id="GLD50337.1"/>
    </source>
</evidence>
<keyword evidence="4" id="KW-0130">Cell adhesion</keyword>
<proteinExistence type="inferred from homology"/>
<evidence type="ECO:0000256" key="8">
    <source>
        <dbReference type="ARBA" id="ARBA00023157"/>
    </source>
</evidence>
<evidence type="ECO:0000256" key="9">
    <source>
        <dbReference type="ARBA" id="ARBA00023170"/>
    </source>
</evidence>
<dbReference type="GO" id="GO:0008305">
    <property type="term" value="C:integrin complex"/>
    <property type="evidence" value="ECO:0007669"/>
    <property type="project" value="TreeGrafter"/>
</dbReference>
<keyword evidence="10" id="KW-0325">Glycoprotein</keyword>
<keyword evidence="3 11" id="KW-0812">Transmembrane</keyword>
<keyword evidence="13" id="KW-1185">Reference proteome</keyword>
<comment type="caution">
    <text evidence="12">The sequence shown here is derived from an EMBL/GenBank/DDBJ whole genome shotgun (WGS) entry which is preliminary data.</text>
</comment>
<keyword evidence="6 12" id="KW-0401">Integrin</keyword>
<accession>A0AAD3M9I8</accession>
<dbReference type="GO" id="GO:0007160">
    <property type="term" value="P:cell-matrix adhesion"/>
    <property type="evidence" value="ECO:0007669"/>
    <property type="project" value="TreeGrafter"/>
</dbReference>
<keyword evidence="5 11" id="KW-1133">Transmembrane helix</keyword>
<dbReference type="GO" id="GO:0033627">
    <property type="term" value="P:cell adhesion mediated by integrin"/>
    <property type="evidence" value="ECO:0007669"/>
    <property type="project" value="TreeGrafter"/>
</dbReference>